<evidence type="ECO:0000256" key="1">
    <source>
        <dbReference type="ARBA" id="ARBA00006484"/>
    </source>
</evidence>
<evidence type="ECO:0000313" key="3">
    <source>
        <dbReference type="EMBL" id="MBO1075730.1"/>
    </source>
</evidence>
<accession>A0ABS3KE59</accession>
<dbReference type="SUPFAM" id="SSF51735">
    <property type="entry name" value="NAD(P)-binding Rossmann-fold domains"/>
    <property type="match status" value="1"/>
</dbReference>
<dbReference type="PRINTS" id="PR00081">
    <property type="entry name" value="GDHRDH"/>
</dbReference>
<dbReference type="InterPro" id="IPR036291">
    <property type="entry name" value="NAD(P)-bd_dom_sf"/>
</dbReference>
<evidence type="ECO:0000313" key="4">
    <source>
        <dbReference type="Proteomes" id="UP001518990"/>
    </source>
</evidence>
<dbReference type="Gene3D" id="3.40.50.720">
    <property type="entry name" value="NAD(P)-binding Rossmann-like Domain"/>
    <property type="match status" value="1"/>
</dbReference>
<dbReference type="PANTHER" id="PTHR44196">
    <property type="entry name" value="DEHYDROGENASE/REDUCTASE SDR FAMILY MEMBER 7B"/>
    <property type="match status" value="1"/>
</dbReference>
<sequence length="269" mass="27721">MQDVTEHRSPSPWRDVAVTGASSGLGRALALACASPGARLHLAARNAARLEETAAACRAAGAEVTATRLDVRDADACEAWIAGMERIDLLLANAGVSGGTGGGTEPAAQTRAVFETNVNGVLNTALPAMARMAAQAPGPGGIRGRIGVIASIAAFVPAPSAPAYAASKAAVQRWAEATDIGQRGQGVRLHAICPGFIRTPMTDVNRFPMPFMLSPEEAARRALAGIRAGRSRVAYPRRTYVLARLAALLPMGLMARAARGVPPKDVSAG</sequence>
<reference evidence="3 4" key="1">
    <citation type="submission" date="2020-09" db="EMBL/GenBank/DDBJ databases">
        <title>Roseomonas.</title>
        <authorList>
            <person name="Zhu W."/>
        </authorList>
    </citation>
    <scope>NUCLEOTIDE SEQUENCE [LARGE SCALE GENOMIC DNA]</scope>
    <source>
        <strain evidence="3 4">1311</strain>
    </source>
</reference>
<dbReference type="EMBL" id="JACTNF010000014">
    <property type="protein sequence ID" value="MBO1075730.1"/>
    <property type="molecule type" value="Genomic_DNA"/>
</dbReference>
<keyword evidence="4" id="KW-1185">Reference proteome</keyword>
<comment type="similarity">
    <text evidence="1">Belongs to the short-chain dehydrogenases/reductases (SDR) family.</text>
</comment>
<evidence type="ECO:0000256" key="2">
    <source>
        <dbReference type="ARBA" id="ARBA00023002"/>
    </source>
</evidence>
<keyword evidence="2" id="KW-0560">Oxidoreductase</keyword>
<dbReference type="InterPro" id="IPR002347">
    <property type="entry name" value="SDR_fam"/>
</dbReference>
<protein>
    <submittedName>
        <fullName evidence="3">SDR family NAD(P)-dependent oxidoreductase</fullName>
    </submittedName>
</protein>
<proteinExistence type="inferred from homology"/>
<dbReference type="Proteomes" id="UP001518990">
    <property type="component" value="Unassembled WGS sequence"/>
</dbReference>
<dbReference type="Pfam" id="PF00106">
    <property type="entry name" value="adh_short"/>
    <property type="match status" value="1"/>
</dbReference>
<dbReference type="PANTHER" id="PTHR44196:SF1">
    <property type="entry name" value="DEHYDROGENASE_REDUCTASE SDR FAMILY MEMBER 7B"/>
    <property type="match status" value="1"/>
</dbReference>
<gene>
    <name evidence="3" type="ORF">IAI60_14030</name>
</gene>
<organism evidence="3 4">
    <name type="scientific">Roseomonas marmotae</name>
    <dbReference type="NCBI Taxonomy" id="2768161"/>
    <lineage>
        <taxon>Bacteria</taxon>
        <taxon>Pseudomonadati</taxon>
        <taxon>Pseudomonadota</taxon>
        <taxon>Alphaproteobacteria</taxon>
        <taxon>Acetobacterales</taxon>
        <taxon>Roseomonadaceae</taxon>
        <taxon>Roseomonas</taxon>
    </lineage>
</organism>
<name>A0ABS3KE59_9PROT</name>
<comment type="caution">
    <text evidence="3">The sequence shown here is derived from an EMBL/GenBank/DDBJ whole genome shotgun (WGS) entry which is preliminary data.</text>
</comment>